<name>A0A6N2M721_SALVM</name>
<keyword evidence="1" id="KW-0812">Transmembrane</keyword>
<dbReference type="EMBL" id="CAADRP010001708">
    <property type="protein sequence ID" value="VFU49811.1"/>
    <property type="molecule type" value="Genomic_DNA"/>
</dbReference>
<proteinExistence type="predicted"/>
<evidence type="ECO:0000256" key="1">
    <source>
        <dbReference type="SAM" id="Phobius"/>
    </source>
</evidence>
<keyword evidence="1" id="KW-1133">Transmembrane helix</keyword>
<organism evidence="2">
    <name type="scientific">Salix viminalis</name>
    <name type="common">Common osier</name>
    <name type="synonym">Basket willow</name>
    <dbReference type="NCBI Taxonomy" id="40686"/>
    <lineage>
        <taxon>Eukaryota</taxon>
        <taxon>Viridiplantae</taxon>
        <taxon>Streptophyta</taxon>
        <taxon>Embryophyta</taxon>
        <taxon>Tracheophyta</taxon>
        <taxon>Spermatophyta</taxon>
        <taxon>Magnoliopsida</taxon>
        <taxon>eudicotyledons</taxon>
        <taxon>Gunneridae</taxon>
        <taxon>Pentapetalae</taxon>
        <taxon>rosids</taxon>
        <taxon>fabids</taxon>
        <taxon>Malpighiales</taxon>
        <taxon>Salicaceae</taxon>
        <taxon>Saliceae</taxon>
        <taxon>Salix</taxon>
    </lineage>
</organism>
<gene>
    <name evidence="2" type="ORF">SVIM_LOCUS329456</name>
</gene>
<protein>
    <submittedName>
        <fullName evidence="2">Uncharacterized protein</fullName>
    </submittedName>
</protein>
<evidence type="ECO:0000313" key="2">
    <source>
        <dbReference type="EMBL" id="VFU49811.1"/>
    </source>
</evidence>
<keyword evidence="1" id="KW-0472">Membrane</keyword>
<dbReference type="AlphaFoldDB" id="A0A6N2M721"/>
<feature type="transmembrane region" description="Helical" evidence="1">
    <location>
        <begin position="6"/>
        <end position="28"/>
    </location>
</feature>
<accession>A0A6N2M721</accession>
<sequence>MSLFSVLITETVFCWIILFYFYSCALCSSIEKKRERRQLSLEQQNQKHLLQLSTGFWPYILYYSPHFILTLLLKLKVCCSSSNGFPSICCVTIQDLCCL</sequence>
<reference evidence="2" key="1">
    <citation type="submission" date="2019-03" db="EMBL/GenBank/DDBJ databases">
        <authorList>
            <person name="Mank J."/>
            <person name="Almeida P."/>
        </authorList>
    </citation>
    <scope>NUCLEOTIDE SEQUENCE</scope>
    <source>
        <strain evidence="2">78183</strain>
    </source>
</reference>